<sequence length="180" mass="19484">MEIIAIGTTNQAKVAAVRNVFASDRYTLIPTNVPSGVSAQPLSDAETRQGAINRAKRALEKERADIGIGLEGGVMEVGEELWLCNWGALVDRNGIVITAGGARIPLPVEVAEGIRDGRELGDVMAEYTGNRNIRHHEGAIGVFTNGYVDRAGMFGHIVQLLAGQYDFFVKTADSRYDKRV</sequence>
<keyword evidence="3 11" id="KW-0547">Nucleotide-binding</keyword>
<dbReference type="InterPro" id="IPR050299">
    <property type="entry name" value="YjjX_NTPase"/>
</dbReference>
<accession>A0A846MJK3</accession>
<keyword evidence="5 11" id="KW-0460">Magnesium</keyword>
<evidence type="ECO:0000256" key="10">
    <source>
        <dbReference type="ARBA" id="ARBA00060855"/>
    </source>
</evidence>
<comment type="catalytic activity">
    <reaction evidence="8 11">
        <text>ITP + H2O = IDP + phosphate + H(+)</text>
        <dbReference type="Rhea" id="RHEA:28330"/>
        <dbReference type="ChEBI" id="CHEBI:15377"/>
        <dbReference type="ChEBI" id="CHEBI:15378"/>
        <dbReference type="ChEBI" id="CHEBI:43474"/>
        <dbReference type="ChEBI" id="CHEBI:58280"/>
        <dbReference type="ChEBI" id="CHEBI:61402"/>
        <dbReference type="EC" id="3.6.1.73"/>
    </reaction>
</comment>
<keyword evidence="7 11" id="KW-0464">Manganese</keyword>
<evidence type="ECO:0000256" key="7">
    <source>
        <dbReference type="ARBA" id="ARBA00023211"/>
    </source>
</evidence>
<dbReference type="GO" id="GO:0046872">
    <property type="term" value="F:metal ion binding"/>
    <property type="evidence" value="ECO:0007669"/>
    <property type="project" value="UniProtKB-KW"/>
</dbReference>
<evidence type="ECO:0000313" key="14">
    <source>
        <dbReference type="Proteomes" id="UP000532769"/>
    </source>
</evidence>
<name>A0A846MJK3_9BACL</name>
<dbReference type="EC" id="3.6.1.73" evidence="11"/>
<proteinExistence type="inferred from homology"/>
<comment type="similarity">
    <text evidence="10 11">Belongs to the YjjX NTPase family.</text>
</comment>
<evidence type="ECO:0000256" key="1">
    <source>
        <dbReference type="ARBA" id="ARBA00001936"/>
    </source>
</evidence>
<evidence type="ECO:0000256" key="4">
    <source>
        <dbReference type="ARBA" id="ARBA00022801"/>
    </source>
</evidence>
<dbReference type="SUPFAM" id="SSF52972">
    <property type="entry name" value="ITPase-like"/>
    <property type="match status" value="1"/>
</dbReference>
<comment type="function">
    <text evidence="11">Phosphatase that hydrolyzes non-canonical purine nucleotides such as XTP and ITP to their respective diphosphate derivatives. Probably excludes non-canonical purines from DNA/RNA precursor pool, thus preventing their incorporation into DNA/RNA and avoiding chromosomal lesions.</text>
</comment>
<protein>
    <recommendedName>
        <fullName evidence="11">Probable inosine/xanthosine triphosphatase</fullName>
        <shortName evidence="11">ITPase/XTPase</shortName>
        <ecNumber evidence="11">3.6.1.73</ecNumber>
    </recommendedName>
    <alternativeName>
        <fullName evidence="11">Non-canonical purine NTP phosphatase</fullName>
    </alternativeName>
    <alternativeName>
        <fullName evidence="11">Non-standard purine NTP phosphatase</fullName>
    </alternativeName>
    <alternativeName>
        <fullName evidence="11">Nucleoside-triphosphate phosphatase</fullName>
        <shortName evidence="11">NTPase</shortName>
    </alternativeName>
</protein>
<gene>
    <name evidence="13" type="ORF">BDD39_002294</name>
</gene>
<evidence type="ECO:0000256" key="11">
    <source>
        <dbReference type="HAMAP-Rule" id="MF_00648"/>
    </source>
</evidence>
<evidence type="ECO:0000256" key="8">
    <source>
        <dbReference type="ARBA" id="ARBA00048174"/>
    </source>
</evidence>
<dbReference type="AlphaFoldDB" id="A0A846MJK3"/>
<dbReference type="Pfam" id="PF01931">
    <property type="entry name" value="NTPase_I-T"/>
    <property type="match status" value="1"/>
</dbReference>
<keyword evidence="2 11" id="KW-0479">Metal-binding</keyword>
<organism evidence="13 14">
    <name type="scientific">Saccharococcus thermophilus</name>
    <dbReference type="NCBI Taxonomy" id="29396"/>
    <lineage>
        <taxon>Bacteria</taxon>
        <taxon>Bacillati</taxon>
        <taxon>Bacillota</taxon>
        <taxon>Bacilli</taxon>
        <taxon>Bacillales</taxon>
        <taxon>Anoxybacillaceae</taxon>
        <taxon>Saccharococcus</taxon>
    </lineage>
</organism>
<keyword evidence="6 11" id="KW-0546">Nucleotide metabolism</keyword>
<feature type="binding site" evidence="11">
    <location>
        <begin position="8"/>
        <end position="13"/>
    </location>
    <ligand>
        <name>substrate</name>
    </ligand>
</feature>
<evidence type="ECO:0000256" key="5">
    <source>
        <dbReference type="ARBA" id="ARBA00022842"/>
    </source>
</evidence>
<evidence type="ECO:0000256" key="9">
    <source>
        <dbReference type="ARBA" id="ARBA00048781"/>
    </source>
</evidence>
<comment type="cofactor">
    <cofactor evidence="11">
        <name>Mg(2+)</name>
        <dbReference type="ChEBI" id="CHEBI:18420"/>
    </cofactor>
    <cofactor evidence="11">
        <name>Mn(2+)</name>
        <dbReference type="ChEBI" id="CHEBI:29035"/>
    </cofactor>
    <text evidence="11">Binds 1 divalent metal cation per subunit; can use either Mg(2+) or Mn(2+).</text>
</comment>
<dbReference type="Proteomes" id="UP000532769">
    <property type="component" value="Unassembled WGS sequence"/>
</dbReference>
<dbReference type="GO" id="GO:0009117">
    <property type="term" value="P:nucleotide metabolic process"/>
    <property type="evidence" value="ECO:0007669"/>
    <property type="project" value="UniProtKB-KW"/>
</dbReference>
<dbReference type="InterPro" id="IPR029001">
    <property type="entry name" value="ITPase-like_fam"/>
</dbReference>
<evidence type="ECO:0000256" key="3">
    <source>
        <dbReference type="ARBA" id="ARBA00022741"/>
    </source>
</evidence>
<dbReference type="Gene3D" id="3.90.950.10">
    <property type="match status" value="1"/>
</dbReference>
<dbReference type="PANTHER" id="PTHR34699">
    <property type="match status" value="1"/>
</dbReference>
<dbReference type="FunFam" id="3.90.950.10:FF:000002">
    <property type="entry name" value="Inosine/xanthosine triphosphatase"/>
    <property type="match status" value="1"/>
</dbReference>
<dbReference type="NCBIfam" id="NF002850">
    <property type="entry name" value="PRK03114.1"/>
    <property type="match status" value="1"/>
</dbReference>
<comment type="caution">
    <text evidence="13">The sequence shown here is derived from an EMBL/GenBank/DDBJ whole genome shotgun (WGS) entry which is preliminary data.</text>
</comment>
<evidence type="ECO:0000256" key="6">
    <source>
        <dbReference type="ARBA" id="ARBA00023080"/>
    </source>
</evidence>
<dbReference type="RefSeq" id="WP_166910843.1">
    <property type="nucleotide sequence ID" value="NZ_JAASRS010000001.1"/>
</dbReference>
<dbReference type="HAMAP" id="MF_00648">
    <property type="entry name" value="Non_canon_purine_NTPase_YjjX"/>
    <property type="match status" value="1"/>
</dbReference>
<keyword evidence="14" id="KW-1185">Reference proteome</keyword>
<evidence type="ECO:0000256" key="2">
    <source>
        <dbReference type="ARBA" id="ARBA00022723"/>
    </source>
</evidence>
<comment type="caution">
    <text evidence="11">Lacks conserved residue(s) required for the propagation of feature annotation.</text>
</comment>
<reference evidence="13 14" key="1">
    <citation type="submission" date="2020-03" db="EMBL/GenBank/DDBJ databases">
        <title>Genomic Encyclopedia of Archaeal and Bacterial Type Strains, Phase II (KMG-II): from individual species to whole genera.</title>
        <authorList>
            <person name="Goeker M."/>
        </authorList>
    </citation>
    <scope>NUCLEOTIDE SEQUENCE [LARGE SCALE GENOMIC DNA]</scope>
    <source>
        <strain evidence="13 14">DSM 4749</strain>
    </source>
</reference>
<keyword evidence="4 11" id="KW-0378">Hydrolase</keyword>
<dbReference type="InterPro" id="IPR002786">
    <property type="entry name" value="Non_canon_purine_NTPase"/>
</dbReference>
<dbReference type="InterPro" id="IPR026533">
    <property type="entry name" value="NTPase/PRRC1"/>
</dbReference>
<dbReference type="GO" id="GO:0103023">
    <property type="term" value="F:ITPase activity"/>
    <property type="evidence" value="ECO:0007669"/>
    <property type="project" value="UniProtKB-EC"/>
</dbReference>
<evidence type="ECO:0000259" key="12">
    <source>
        <dbReference type="Pfam" id="PF01931"/>
    </source>
</evidence>
<dbReference type="GO" id="GO:0000166">
    <property type="term" value="F:nucleotide binding"/>
    <property type="evidence" value="ECO:0007669"/>
    <property type="project" value="UniProtKB-KW"/>
</dbReference>
<comment type="subunit">
    <text evidence="11">Homodimer.</text>
</comment>
<comment type="cofactor">
    <cofactor evidence="1">
        <name>Mn(2+)</name>
        <dbReference type="ChEBI" id="CHEBI:29035"/>
    </cofactor>
</comment>
<dbReference type="PANTHER" id="PTHR34699:SF2">
    <property type="entry name" value="NON-CANONICAL PURINE NTP PHOSPHATASE_PRRC1 DOMAIN-CONTAINING PROTEIN"/>
    <property type="match status" value="1"/>
</dbReference>
<feature type="domain" description="Non-canonical purine NTP phosphatase/PRRC1" evidence="12">
    <location>
        <begin position="7"/>
        <end position="158"/>
    </location>
</feature>
<evidence type="ECO:0000313" key="13">
    <source>
        <dbReference type="EMBL" id="NIK15784.1"/>
    </source>
</evidence>
<dbReference type="EMBL" id="JAASRS010000001">
    <property type="protein sequence ID" value="NIK15784.1"/>
    <property type="molecule type" value="Genomic_DNA"/>
</dbReference>
<comment type="catalytic activity">
    <reaction evidence="9 11">
        <text>XTP + H2O = XDP + phosphate + H(+)</text>
        <dbReference type="Rhea" id="RHEA:28406"/>
        <dbReference type="ChEBI" id="CHEBI:15377"/>
        <dbReference type="ChEBI" id="CHEBI:15378"/>
        <dbReference type="ChEBI" id="CHEBI:43474"/>
        <dbReference type="ChEBI" id="CHEBI:59884"/>
        <dbReference type="ChEBI" id="CHEBI:61314"/>
        <dbReference type="EC" id="3.6.1.73"/>
    </reaction>
</comment>